<dbReference type="SUPFAM" id="SSF49464">
    <property type="entry name" value="Carboxypeptidase regulatory domain-like"/>
    <property type="match status" value="1"/>
</dbReference>
<protein>
    <recommendedName>
        <fullName evidence="3">Carboxypeptidase-like protein</fullName>
    </recommendedName>
</protein>
<comment type="caution">
    <text evidence="1">The sequence shown here is derived from an EMBL/GenBank/DDBJ whole genome shotgun (WGS) entry which is preliminary data.</text>
</comment>
<evidence type="ECO:0008006" key="3">
    <source>
        <dbReference type="Google" id="ProtNLM"/>
    </source>
</evidence>
<dbReference type="AlphaFoldDB" id="A0A4V2UUB6"/>
<sequence length="500" mass="53922">MPLGRLLKETGRQGGFNFSYNSEALPEDSLVSLSARNKTVEEVLDLVLSRPLEYLEAGNYIILRPRGHTLALTLEDISERGNTYLVSGVVTDPSTGTGLPDASVYERQLLLATLTDEKGRFLLRVRDRYKTVALTASKALYEDTTMFIQLQGVVVLPGKKQGRKPGKWFSGQDENGDVERTGLGMFLLSSRQRVQSLNLREFFTESPVQASLTPGLSSQGRMSAQVVNRVSINLIGGYTAGVDGMEMAGVFNMNKKSVEHVQLAGAFNIVGGSVRGLQAAGAHNTVLGSVKGVQIGGAVNITRGIVEGVQLAGAVNYAGQLKGVQVGIVNIADSSAGYSIGLVNIIRKSGFLRVSLFTNESLQANLAFKSGTSKIFAILQGGITPGPRKLYAYGAGFGKELLLKHGFSLQPELLFQEVYQGSSIYNNQLYRFNLGLHYRAAKKIHVFAGPSFNIWNSNQGSPVDGYGFIPSARRGSFGLNGHGLRGWIGWKAGISILRPL</sequence>
<dbReference type="InterPro" id="IPR008969">
    <property type="entry name" value="CarboxyPept-like_regulatory"/>
</dbReference>
<organism evidence="1 2">
    <name type="scientific">Anseongella ginsenosidimutans</name>
    <dbReference type="NCBI Taxonomy" id="496056"/>
    <lineage>
        <taxon>Bacteria</taxon>
        <taxon>Pseudomonadati</taxon>
        <taxon>Bacteroidota</taxon>
        <taxon>Sphingobacteriia</taxon>
        <taxon>Sphingobacteriales</taxon>
        <taxon>Sphingobacteriaceae</taxon>
        <taxon>Anseongella</taxon>
    </lineage>
</organism>
<dbReference type="EMBL" id="SMAD01000001">
    <property type="protein sequence ID" value="TCS90043.1"/>
    <property type="molecule type" value="Genomic_DNA"/>
</dbReference>
<evidence type="ECO:0000313" key="2">
    <source>
        <dbReference type="Proteomes" id="UP000295807"/>
    </source>
</evidence>
<dbReference type="RefSeq" id="WP_132127509.1">
    <property type="nucleotide sequence ID" value="NZ_CP042432.1"/>
</dbReference>
<gene>
    <name evidence="1" type="ORF">EDD80_101241</name>
</gene>
<name>A0A4V2UUB6_9SPHI</name>
<dbReference type="InterPro" id="IPR058093">
    <property type="entry name" value="LA_2272-like"/>
</dbReference>
<proteinExistence type="predicted"/>
<dbReference type="OrthoDB" id="5505971at2"/>
<dbReference type="Gene3D" id="2.60.40.1120">
    <property type="entry name" value="Carboxypeptidase-like, regulatory domain"/>
    <property type="match status" value="1"/>
</dbReference>
<evidence type="ECO:0000313" key="1">
    <source>
        <dbReference type="EMBL" id="TCS90043.1"/>
    </source>
</evidence>
<dbReference type="NCBIfam" id="NF047436">
    <property type="entry name" value="LA_2272_repeat"/>
    <property type="match status" value="1"/>
</dbReference>
<keyword evidence="2" id="KW-1185">Reference proteome</keyword>
<reference evidence="1 2" key="1">
    <citation type="submission" date="2019-03" db="EMBL/GenBank/DDBJ databases">
        <title>Genomic Encyclopedia of Type Strains, Phase IV (KMG-IV): sequencing the most valuable type-strain genomes for metagenomic binning, comparative biology and taxonomic classification.</title>
        <authorList>
            <person name="Goeker M."/>
        </authorList>
    </citation>
    <scope>NUCLEOTIDE SEQUENCE [LARGE SCALE GENOMIC DNA]</scope>
    <source>
        <strain evidence="1 2">DSM 21100</strain>
    </source>
</reference>
<accession>A0A4V2UUB6</accession>
<dbReference type="Proteomes" id="UP000295807">
    <property type="component" value="Unassembled WGS sequence"/>
</dbReference>